<feature type="domain" description="Serine/threonine specific protein phosphatases" evidence="1">
    <location>
        <begin position="49"/>
        <end position="54"/>
    </location>
</feature>
<accession>A0A0C5V918</accession>
<dbReference type="Gene3D" id="3.60.21.10">
    <property type="match status" value="1"/>
</dbReference>
<proteinExistence type="predicted"/>
<dbReference type="InterPro" id="IPR006186">
    <property type="entry name" value="Ser/Thr-sp_prot-phosphatase"/>
</dbReference>
<dbReference type="InterPro" id="IPR029052">
    <property type="entry name" value="Metallo-depent_PP-like"/>
</dbReference>
<dbReference type="HOGENOM" id="CLU_023125_1_1_6"/>
<dbReference type="PANTHER" id="PTHR42850:SF10">
    <property type="entry name" value="SERINE_THREONINE-PROTEIN PHOSPHATASE 1"/>
    <property type="match status" value="1"/>
</dbReference>
<dbReference type="AlphaFoldDB" id="A0A0C5V918"/>
<dbReference type="GO" id="GO:0005737">
    <property type="term" value="C:cytoplasm"/>
    <property type="evidence" value="ECO:0007669"/>
    <property type="project" value="TreeGrafter"/>
</dbReference>
<name>A0A0C5V918_9GAMM</name>
<evidence type="ECO:0000313" key="2">
    <source>
        <dbReference type="EMBL" id="AJQ95860.1"/>
    </source>
</evidence>
<dbReference type="Pfam" id="PF00149">
    <property type="entry name" value="Metallophos"/>
    <property type="match status" value="1"/>
</dbReference>
<dbReference type="InterPro" id="IPR050126">
    <property type="entry name" value="Ap4A_hydrolase"/>
</dbReference>
<dbReference type="SUPFAM" id="SSF56300">
    <property type="entry name" value="Metallo-dependent phosphatases"/>
    <property type="match status" value="1"/>
</dbReference>
<dbReference type="GO" id="GO:0008803">
    <property type="term" value="F:bis(5'-nucleosyl)-tetraphosphatase (symmetrical) activity"/>
    <property type="evidence" value="ECO:0007669"/>
    <property type="project" value="TreeGrafter"/>
</dbReference>
<organism evidence="2 3">
    <name type="scientific">Gynuella sunshinyii YC6258</name>
    <dbReference type="NCBI Taxonomy" id="1445510"/>
    <lineage>
        <taxon>Bacteria</taxon>
        <taxon>Pseudomonadati</taxon>
        <taxon>Pseudomonadota</taxon>
        <taxon>Gammaproteobacteria</taxon>
        <taxon>Oceanospirillales</taxon>
        <taxon>Saccharospirillaceae</taxon>
        <taxon>Gynuella</taxon>
    </lineage>
</organism>
<dbReference type="PROSITE" id="PS00125">
    <property type="entry name" value="SER_THR_PHOSPHATASE"/>
    <property type="match status" value="1"/>
</dbReference>
<evidence type="ECO:0000313" key="3">
    <source>
        <dbReference type="Proteomes" id="UP000032266"/>
    </source>
</evidence>
<dbReference type="PANTHER" id="PTHR42850">
    <property type="entry name" value="METALLOPHOSPHOESTERASE"/>
    <property type="match status" value="1"/>
</dbReference>
<gene>
    <name evidence="2" type="ORF">YC6258_03824</name>
</gene>
<dbReference type="STRING" id="1445510.YC6258_03824"/>
<keyword evidence="3" id="KW-1185">Reference proteome</keyword>
<dbReference type="GO" id="GO:0016791">
    <property type="term" value="F:phosphatase activity"/>
    <property type="evidence" value="ECO:0007669"/>
    <property type="project" value="TreeGrafter"/>
</dbReference>
<dbReference type="GO" id="GO:0110154">
    <property type="term" value="P:RNA decapping"/>
    <property type="evidence" value="ECO:0007669"/>
    <property type="project" value="TreeGrafter"/>
</dbReference>
<dbReference type="InterPro" id="IPR004843">
    <property type="entry name" value="Calcineurin-like_PHP"/>
</dbReference>
<sequence length="206" mass="24265">MYHQLETKLNWVNFDSTRDRLFSVGDLIDRGEENLRCLKLLNEHWFFCVRGNHEQMLINTILDNDPIAEKIWHFNGGSWATTIDKKLLKTIARQLRKLPWTIEIESPVPDDDPVGICHAEYPLSTWKQRTRTHSDLFYHDLLWSRKQTTQRYIRNISGVQAIYCGHTIFAEPLQLGNCHFIDTGCFQTGRLHIKQLFIDPETIKEI</sequence>
<dbReference type="KEGG" id="gsn:YC6258_03824"/>
<dbReference type="PATRIC" id="fig|1445510.3.peg.3801"/>
<protein>
    <recommendedName>
        <fullName evidence="1">Serine/threonine specific protein phosphatases domain-containing protein</fullName>
    </recommendedName>
</protein>
<evidence type="ECO:0000259" key="1">
    <source>
        <dbReference type="PROSITE" id="PS00125"/>
    </source>
</evidence>
<dbReference type="Proteomes" id="UP000032266">
    <property type="component" value="Chromosome"/>
</dbReference>
<reference evidence="2 3" key="1">
    <citation type="submission" date="2014-01" db="EMBL/GenBank/DDBJ databases">
        <title>Full genme sequencing of cellulolytic bacterium Gynuella sunshinyii YC6258T gen. nov., sp. nov.</title>
        <authorList>
            <person name="Khan H."/>
            <person name="Chung E.J."/>
            <person name="Chung Y.R."/>
        </authorList>
    </citation>
    <scope>NUCLEOTIDE SEQUENCE [LARGE SCALE GENOMIC DNA]</scope>
    <source>
        <strain evidence="2 3">YC6258</strain>
    </source>
</reference>
<dbReference type="EMBL" id="CP007142">
    <property type="protein sequence ID" value="AJQ95860.1"/>
    <property type="molecule type" value="Genomic_DNA"/>
</dbReference>